<dbReference type="PROSITE" id="PS51186">
    <property type="entry name" value="GNAT"/>
    <property type="match status" value="1"/>
</dbReference>
<dbReference type="InterPro" id="IPR000182">
    <property type="entry name" value="GNAT_dom"/>
</dbReference>
<reference evidence="3" key="2">
    <citation type="journal article" date="2009" name="Genome Res.">
        <title>Comparative genomic analyses of the human fungal pathogens Coccidioides and their relatives.</title>
        <authorList>
            <person name="Sharpton T.J."/>
            <person name="Stajich J.E."/>
            <person name="Rounsley S.D."/>
            <person name="Gardner M.J."/>
            <person name="Wortman J.R."/>
            <person name="Jordar V.S."/>
            <person name="Maiti R."/>
            <person name="Kodira C.D."/>
            <person name="Neafsey D.E."/>
            <person name="Zeng Q."/>
            <person name="Hung C.-Y."/>
            <person name="McMahan C."/>
            <person name="Muszewska A."/>
            <person name="Grynberg M."/>
            <person name="Mandel M.A."/>
            <person name="Kellner E.M."/>
            <person name="Barker B.M."/>
            <person name="Galgiani J.N."/>
            <person name="Orbach M.J."/>
            <person name="Kirkland T.N."/>
            <person name="Cole G.T."/>
            <person name="Henn M.R."/>
            <person name="Birren B.W."/>
            <person name="Taylor J.W."/>
        </authorList>
    </citation>
    <scope>NUCLEOTIDE SEQUENCE [LARGE SCALE GENOMIC DNA]</scope>
    <source>
        <strain evidence="3">RMSCC 3488</strain>
    </source>
</reference>
<dbReference type="PANTHER" id="PTHR42791:SF5">
    <property type="entry name" value="HYPOTHETICAL ACETYLTRANSFERASE (EUROFUNG)"/>
    <property type="match status" value="1"/>
</dbReference>
<dbReference type="EMBL" id="DS268110">
    <property type="protein sequence ID" value="KMM66792.1"/>
    <property type="molecule type" value="Genomic_DNA"/>
</dbReference>
<evidence type="ECO:0000313" key="2">
    <source>
        <dbReference type="EMBL" id="KMM66792.1"/>
    </source>
</evidence>
<evidence type="ECO:0000313" key="3">
    <source>
        <dbReference type="Proteomes" id="UP000054567"/>
    </source>
</evidence>
<accession>A0A0J6I5W5</accession>
<organism evidence="2 3">
    <name type="scientific">Coccidioides posadasii RMSCC 3488</name>
    <dbReference type="NCBI Taxonomy" id="454284"/>
    <lineage>
        <taxon>Eukaryota</taxon>
        <taxon>Fungi</taxon>
        <taxon>Dikarya</taxon>
        <taxon>Ascomycota</taxon>
        <taxon>Pezizomycotina</taxon>
        <taxon>Eurotiomycetes</taxon>
        <taxon>Eurotiomycetidae</taxon>
        <taxon>Onygenales</taxon>
        <taxon>Onygenaceae</taxon>
        <taxon>Coccidioides</taxon>
    </lineage>
</organism>
<dbReference type="Gene3D" id="3.40.630.30">
    <property type="match status" value="1"/>
</dbReference>
<dbReference type="InterPro" id="IPR052523">
    <property type="entry name" value="Trichothecene_AcTrans"/>
</dbReference>
<dbReference type="SUPFAM" id="SSF55729">
    <property type="entry name" value="Acyl-CoA N-acyltransferases (Nat)"/>
    <property type="match status" value="1"/>
</dbReference>
<gene>
    <name evidence="2" type="ORF">CPAG_03131</name>
</gene>
<proteinExistence type="predicted"/>
<dbReference type="CDD" id="cd04301">
    <property type="entry name" value="NAT_SF"/>
    <property type="match status" value="1"/>
</dbReference>
<reference evidence="2 3" key="1">
    <citation type="submission" date="2007-06" db="EMBL/GenBank/DDBJ databases">
        <title>The Genome Sequence of Coccidioides posadasii RMSCC_3488.</title>
        <authorList>
            <consortium name="Coccidioides Genome Resources Consortium"/>
            <consortium name="The Broad Institute Genome Sequencing Platform"/>
            <person name="Henn M.R."/>
            <person name="Sykes S."/>
            <person name="Young S."/>
            <person name="Jaffe D."/>
            <person name="Berlin A."/>
            <person name="Alvarez P."/>
            <person name="Butler J."/>
            <person name="Gnerre S."/>
            <person name="Grabherr M."/>
            <person name="Mauceli E."/>
            <person name="Brockman W."/>
            <person name="Kodira C."/>
            <person name="Alvarado L."/>
            <person name="Zeng Q."/>
            <person name="Crawford M."/>
            <person name="Antoine C."/>
            <person name="Devon K."/>
            <person name="Galgiani J."/>
            <person name="Orsborn K."/>
            <person name="Lewis M.L."/>
            <person name="Nusbaum C."/>
            <person name="Galagan J."/>
            <person name="Birren B."/>
        </authorList>
    </citation>
    <scope>NUCLEOTIDE SEQUENCE [LARGE SCALE GENOMIC DNA]</scope>
    <source>
        <strain evidence="2 3">RMSCC 3488</strain>
    </source>
</reference>
<evidence type="ECO:0000259" key="1">
    <source>
        <dbReference type="PROSITE" id="PS51186"/>
    </source>
</evidence>
<dbReference type="PANTHER" id="PTHR42791">
    <property type="entry name" value="GNAT FAMILY ACETYLTRANSFERASE"/>
    <property type="match status" value="1"/>
</dbReference>
<name>A0A0J6I5W5_COCPO</name>
<dbReference type="Proteomes" id="UP000054567">
    <property type="component" value="Unassembled WGS sequence"/>
</dbReference>
<protein>
    <recommendedName>
        <fullName evidence="1">N-acetyltransferase domain-containing protein</fullName>
    </recommendedName>
</protein>
<reference evidence="3" key="3">
    <citation type="journal article" date="2010" name="Genome Res.">
        <title>Population genomic sequencing of Coccidioides fungi reveals recent hybridization and transposon control.</title>
        <authorList>
            <person name="Neafsey D.E."/>
            <person name="Barker B.M."/>
            <person name="Sharpton T.J."/>
            <person name="Stajich J.E."/>
            <person name="Park D.J."/>
            <person name="Whiston E."/>
            <person name="Hung C.-Y."/>
            <person name="McMahan C."/>
            <person name="White J."/>
            <person name="Sykes S."/>
            <person name="Heiman D."/>
            <person name="Young S."/>
            <person name="Zeng Q."/>
            <person name="Abouelleil A."/>
            <person name="Aftuck L."/>
            <person name="Bessette D."/>
            <person name="Brown A."/>
            <person name="FitzGerald M."/>
            <person name="Lui A."/>
            <person name="Macdonald J.P."/>
            <person name="Priest M."/>
            <person name="Orbach M.J."/>
            <person name="Galgiani J.N."/>
            <person name="Kirkland T.N."/>
            <person name="Cole G.T."/>
            <person name="Birren B.W."/>
            <person name="Henn M.R."/>
            <person name="Taylor J.W."/>
            <person name="Rounsley S.D."/>
        </authorList>
    </citation>
    <scope>NUCLEOTIDE SEQUENCE [LARGE SCALE GENOMIC DNA]</scope>
    <source>
        <strain evidence="3">RMSCC 3488</strain>
    </source>
</reference>
<dbReference type="OrthoDB" id="410198at2759"/>
<dbReference type="Pfam" id="PF00583">
    <property type="entry name" value="Acetyltransf_1"/>
    <property type="match status" value="1"/>
</dbReference>
<dbReference type="GO" id="GO:0016747">
    <property type="term" value="F:acyltransferase activity, transferring groups other than amino-acyl groups"/>
    <property type="evidence" value="ECO:0007669"/>
    <property type="project" value="InterPro"/>
</dbReference>
<dbReference type="InterPro" id="IPR016181">
    <property type="entry name" value="Acyl_CoA_acyltransferase"/>
</dbReference>
<feature type="domain" description="N-acetyltransferase" evidence="1">
    <location>
        <begin position="68"/>
        <end position="206"/>
    </location>
</feature>
<sequence length="250" mass="28226">MRLELQPVTDTGFAEVVAGMWTSFEDPFSGLLRVVAPIFNDDRAASFATNIQVQLAQHKATQPESHWIKVVDLDAGGELAGAARWLVYERDPFKEGEEVVADWWPEGSMGREFATKTLQQLDAPRGKMARRPHLYLNVAFTLPAYRRHGVATMLVDWGIQKADSMGLECWLDASDSGRPVYEKKGFIYIMDQALDPDMDEEKMSAAEREELMRLREMMPPTHLSTMWRPKGGKYSEGATVKPWETASNEA</sequence>
<dbReference type="AlphaFoldDB" id="A0A0J6I5W5"/>
<dbReference type="VEuPathDB" id="FungiDB:CPAG_03131"/>